<dbReference type="Proteomes" id="UP001234297">
    <property type="component" value="Chromosome 10"/>
</dbReference>
<sequence>MGGYPSARRIWSLSASAGSATARDGSESAGDRGRSGNSWMSSGSEADSFSGWLDKDSEDSERNRGFQGLECVLGAFWVVWFSKILFGKLSRYVDQEYFIRGEG</sequence>
<gene>
    <name evidence="1" type="ORF">MRB53_031197</name>
</gene>
<proteinExistence type="predicted"/>
<organism evidence="1 2">
    <name type="scientific">Persea americana</name>
    <name type="common">Avocado</name>
    <dbReference type="NCBI Taxonomy" id="3435"/>
    <lineage>
        <taxon>Eukaryota</taxon>
        <taxon>Viridiplantae</taxon>
        <taxon>Streptophyta</taxon>
        <taxon>Embryophyta</taxon>
        <taxon>Tracheophyta</taxon>
        <taxon>Spermatophyta</taxon>
        <taxon>Magnoliopsida</taxon>
        <taxon>Magnoliidae</taxon>
        <taxon>Laurales</taxon>
        <taxon>Lauraceae</taxon>
        <taxon>Persea</taxon>
    </lineage>
</organism>
<evidence type="ECO:0000313" key="1">
    <source>
        <dbReference type="EMBL" id="KAJ8622668.1"/>
    </source>
</evidence>
<protein>
    <submittedName>
        <fullName evidence="1">Uncharacterized protein</fullName>
    </submittedName>
</protein>
<reference evidence="1 2" key="1">
    <citation type="journal article" date="2022" name="Hortic Res">
        <title>A haplotype resolved chromosomal level avocado genome allows analysis of novel avocado genes.</title>
        <authorList>
            <person name="Nath O."/>
            <person name="Fletcher S.J."/>
            <person name="Hayward A."/>
            <person name="Shaw L.M."/>
            <person name="Masouleh A.K."/>
            <person name="Furtado A."/>
            <person name="Henry R.J."/>
            <person name="Mitter N."/>
        </authorList>
    </citation>
    <scope>NUCLEOTIDE SEQUENCE [LARGE SCALE GENOMIC DNA]</scope>
    <source>
        <strain evidence="2">cv. Hass</strain>
    </source>
</reference>
<keyword evidence="2" id="KW-1185">Reference proteome</keyword>
<dbReference type="EMBL" id="CM056818">
    <property type="protein sequence ID" value="KAJ8622668.1"/>
    <property type="molecule type" value="Genomic_DNA"/>
</dbReference>
<name>A0ACC2KNM7_PERAE</name>
<evidence type="ECO:0000313" key="2">
    <source>
        <dbReference type="Proteomes" id="UP001234297"/>
    </source>
</evidence>
<comment type="caution">
    <text evidence="1">The sequence shown here is derived from an EMBL/GenBank/DDBJ whole genome shotgun (WGS) entry which is preliminary data.</text>
</comment>
<accession>A0ACC2KNM7</accession>